<evidence type="ECO:0000313" key="4">
    <source>
        <dbReference type="EMBL" id="CAF3920041.1"/>
    </source>
</evidence>
<evidence type="ECO:0000313" key="3">
    <source>
        <dbReference type="EMBL" id="CAF0854410.1"/>
    </source>
</evidence>
<dbReference type="InterPro" id="IPR001309">
    <property type="entry name" value="Pept_C14_p20"/>
</dbReference>
<dbReference type="GO" id="GO:0006508">
    <property type="term" value="P:proteolysis"/>
    <property type="evidence" value="ECO:0007669"/>
    <property type="project" value="InterPro"/>
</dbReference>
<dbReference type="PANTHER" id="PTHR22576">
    <property type="entry name" value="MUCOSA ASSOCIATED LYMPHOID TISSUE LYMPHOMA TRANSLOCATION PROTEIN 1/PARACASPASE"/>
    <property type="match status" value="1"/>
</dbReference>
<dbReference type="SMART" id="SM00115">
    <property type="entry name" value="CASc"/>
    <property type="match status" value="1"/>
</dbReference>
<dbReference type="Proteomes" id="UP000663836">
    <property type="component" value="Unassembled WGS sequence"/>
</dbReference>
<sequence length="260" mass="29663">MIMTGITTNIRIWPRRKLALVIGISNYDVEEQLENAENDAIDMSSVLKRIGFIIDKPKLNLKCKDMEVVLTKFKYSINSGDMVVFYFAGHGLQWEDQNFLLPKDYVHNKDTTLQNRAIHVQSYLNAFNGQNPFATIFLLDCCRFNYQRNDELTKAIAVRGSFIDHGSVDNLNTNSNDESLVAFACAPGAAAAEKLKTRQERNGLFTKHLLKHIVTRDQDIITILEAVIKGVREESNRLQKPECTSSLTRKIFLHTQVLRK</sequence>
<reference evidence="4" key="1">
    <citation type="submission" date="2021-02" db="EMBL/GenBank/DDBJ databases">
        <authorList>
            <person name="Nowell W R."/>
        </authorList>
    </citation>
    <scope>NUCLEOTIDE SEQUENCE</scope>
</reference>
<name>A0A819IWU3_9BILA</name>
<dbReference type="InterPro" id="IPR052039">
    <property type="entry name" value="Caspase-related_regulators"/>
</dbReference>
<organism evidence="4 5">
    <name type="scientific">Rotaria sordida</name>
    <dbReference type="NCBI Taxonomy" id="392033"/>
    <lineage>
        <taxon>Eukaryota</taxon>
        <taxon>Metazoa</taxon>
        <taxon>Spiralia</taxon>
        <taxon>Gnathifera</taxon>
        <taxon>Rotifera</taxon>
        <taxon>Eurotatoria</taxon>
        <taxon>Bdelloidea</taxon>
        <taxon>Philodinida</taxon>
        <taxon>Philodinidae</taxon>
        <taxon>Rotaria</taxon>
    </lineage>
</organism>
<dbReference type="EMBL" id="CAJNOT010000129">
    <property type="protein sequence ID" value="CAF0854410.1"/>
    <property type="molecule type" value="Genomic_DNA"/>
</dbReference>
<dbReference type="SUPFAM" id="SSF52129">
    <property type="entry name" value="Caspase-like"/>
    <property type="match status" value="1"/>
</dbReference>
<protein>
    <recommendedName>
        <fullName evidence="2">Caspase family p20 domain-containing protein</fullName>
    </recommendedName>
</protein>
<accession>A0A819IWU3</accession>
<gene>
    <name evidence="4" type="ORF">JBS370_LOCUS21871</name>
    <name evidence="3" type="ORF">ZHD862_LOCUS5043</name>
</gene>
<dbReference type="Proteomes" id="UP000663864">
    <property type="component" value="Unassembled WGS sequence"/>
</dbReference>
<dbReference type="InterPro" id="IPR015917">
    <property type="entry name" value="Pept_C14A"/>
</dbReference>
<dbReference type="GO" id="GO:0004197">
    <property type="term" value="F:cysteine-type endopeptidase activity"/>
    <property type="evidence" value="ECO:0007669"/>
    <property type="project" value="InterPro"/>
</dbReference>
<evidence type="ECO:0000313" key="5">
    <source>
        <dbReference type="Proteomes" id="UP000663836"/>
    </source>
</evidence>
<dbReference type="InterPro" id="IPR029030">
    <property type="entry name" value="Caspase-like_dom_sf"/>
</dbReference>
<comment type="similarity">
    <text evidence="1">Belongs to the peptidase C14A family.</text>
</comment>
<dbReference type="PANTHER" id="PTHR22576:SF37">
    <property type="entry name" value="MUCOSA-ASSOCIATED LYMPHOID TISSUE LYMPHOMA TRANSLOCATION PROTEIN 1"/>
    <property type="match status" value="1"/>
</dbReference>
<dbReference type="PROSITE" id="PS50208">
    <property type="entry name" value="CASPASE_P20"/>
    <property type="match status" value="1"/>
</dbReference>
<evidence type="ECO:0000259" key="2">
    <source>
        <dbReference type="PROSITE" id="PS50208"/>
    </source>
</evidence>
<comment type="caution">
    <text evidence="4">The sequence shown here is derived from an EMBL/GenBank/DDBJ whole genome shotgun (WGS) entry which is preliminary data.</text>
</comment>
<feature type="domain" description="Caspase family p20" evidence="2">
    <location>
        <begin position="15"/>
        <end position="93"/>
    </location>
</feature>
<dbReference type="Gene3D" id="3.40.50.1460">
    <property type="match status" value="1"/>
</dbReference>
<dbReference type="EMBL" id="CAJOBD010002966">
    <property type="protein sequence ID" value="CAF3920041.1"/>
    <property type="molecule type" value="Genomic_DNA"/>
</dbReference>
<dbReference type="AlphaFoldDB" id="A0A819IWU3"/>
<dbReference type="InterPro" id="IPR011600">
    <property type="entry name" value="Pept_C14_caspase"/>
</dbReference>
<dbReference type="Pfam" id="PF00656">
    <property type="entry name" value="Peptidase_C14"/>
    <property type="match status" value="1"/>
</dbReference>
<evidence type="ECO:0000256" key="1">
    <source>
        <dbReference type="ARBA" id="ARBA00010134"/>
    </source>
</evidence>
<proteinExistence type="inferred from homology"/>